<keyword evidence="4" id="KW-1185">Reference proteome</keyword>
<dbReference type="Proteomes" id="UP000268059">
    <property type="component" value="Chromosome"/>
</dbReference>
<feature type="domain" description="GGDEF" evidence="2">
    <location>
        <begin position="228"/>
        <end position="351"/>
    </location>
</feature>
<dbReference type="SUPFAM" id="SSF55073">
    <property type="entry name" value="Nucleotide cyclase"/>
    <property type="match status" value="1"/>
</dbReference>
<evidence type="ECO:0000259" key="2">
    <source>
        <dbReference type="PROSITE" id="PS50887"/>
    </source>
</evidence>
<dbReference type="GO" id="GO:0043709">
    <property type="term" value="P:cell adhesion involved in single-species biofilm formation"/>
    <property type="evidence" value="ECO:0007669"/>
    <property type="project" value="TreeGrafter"/>
</dbReference>
<proteinExistence type="predicted"/>
<keyword evidence="1" id="KW-1133">Transmembrane helix</keyword>
<dbReference type="CDD" id="cd01949">
    <property type="entry name" value="GGDEF"/>
    <property type="match status" value="1"/>
</dbReference>
<feature type="transmembrane region" description="Helical" evidence="1">
    <location>
        <begin position="90"/>
        <end position="108"/>
    </location>
</feature>
<dbReference type="GO" id="GO:1902201">
    <property type="term" value="P:negative regulation of bacterial-type flagellum-dependent cell motility"/>
    <property type="evidence" value="ECO:0007669"/>
    <property type="project" value="TreeGrafter"/>
</dbReference>
<feature type="transmembrane region" description="Helical" evidence="1">
    <location>
        <begin position="62"/>
        <end position="83"/>
    </location>
</feature>
<accession>A0A3G9JUH8</accession>
<dbReference type="OrthoDB" id="9805474at2"/>
<organism evidence="3 4">
    <name type="scientific">Intestinibaculum porci</name>
    <dbReference type="NCBI Taxonomy" id="2487118"/>
    <lineage>
        <taxon>Bacteria</taxon>
        <taxon>Bacillati</taxon>
        <taxon>Bacillota</taxon>
        <taxon>Erysipelotrichia</taxon>
        <taxon>Erysipelotrichales</taxon>
        <taxon>Erysipelotrichaceae</taxon>
        <taxon>Intestinibaculum</taxon>
    </lineage>
</organism>
<dbReference type="PANTHER" id="PTHR45138:SF23">
    <property type="entry name" value="SIGNALING PROTEIN"/>
    <property type="match status" value="1"/>
</dbReference>
<feature type="transmembrane region" description="Helical" evidence="1">
    <location>
        <begin position="36"/>
        <end position="56"/>
    </location>
</feature>
<dbReference type="Gene3D" id="3.30.70.270">
    <property type="match status" value="1"/>
</dbReference>
<dbReference type="PROSITE" id="PS50887">
    <property type="entry name" value="GGDEF"/>
    <property type="match status" value="1"/>
</dbReference>
<dbReference type="NCBIfam" id="TIGR00254">
    <property type="entry name" value="GGDEF"/>
    <property type="match status" value="1"/>
</dbReference>
<evidence type="ECO:0000256" key="1">
    <source>
        <dbReference type="SAM" id="Phobius"/>
    </source>
</evidence>
<dbReference type="GO" id="GO:0052621">
    <property type="term" value="F:diguanylate cyclase activity"/>
    <property type="evidence" value="ECO:0007669"/>
    <property type="project" value="TreeGrafter"/>
</dbReference>
<feature type="transmembrane region" description="Helical" evidence="1">
    <location>
        <begin position="162"/>
        <end position="184"/>
    </location>
</feature>
<feature type="transmembrane region" description="Helical" evidence="1">
    <location>
        <begin position="139"/>
        <end position="156"/>
    </location>
</feature>
<sequence>MDRLRKILLYGGLTKEEFTHVKENCDHYNIIALKGLLPIIMWVFLIMFMINAVAHFENTPTQIVIGITSMALVVERFAFAMLLEDKPQRVTLCMYIGMATLYLMTIIQSMVQPSLPTVSFVVLLVALPIAFTDIPIRQIIAGSLASALYIILSYHFENSQIALFDSIEVIMFLFIGTMASVFLIPSRIQAFYQDYHMRLLSEIDLLTGIKNRNCYEKDIQSLQGDLPPIFVIVYVDADGLHSLNNEKGHHAGDEMLIHIAHTLRNHFGEAYTYRLGGDEFVGISFNDEIDEVSHKMKIIAQQLMDEGIHISYGISTGQRQDLIEDVIRDAEHLMYKQKRAYYTHTVHDRRQREARI</sequence>
<dbReference type="EMBL" id="AP019309">
    <property type="protein sequence ID" value="BBH26739.1"/>
    <property type="molecule type" value="Genomic_DNA"/>
</dbReference>
<gene>
    <name evidence="3" type="ORF">SG0102_16730</name>
</gene>
<name>A0A3G9JUH8_9FIRM</name>
<evidence type="ECO:0000313" key="3">
    <source>
        <dbReference type="EMBL" id="BBH26739.1"/>
    </source>
</evidence>
<dbReference type="RefSeq" id="WP_125119568.1">
    <property type="nucleotide sequence ID" value="NZ_AP019309.1"/>
</dbReference>
<reference evidence="3 4" key="1">
    <citation type="submission" date="2018-11" db="EMBL/GenBank/DDBJ databases">
        <title>Novel Erysipelotrichaceae bacterium isolated from small intestine of a swine.</title>
        <authorList>
            <person name="Kim J.S."/>
            <person name="Choe H."/>
            <person name="Lee Y.R."/>
            <person name="Kim K.M."/>
            <person name="Park D.S."/>
        </authorList>
    </citation>
    <scope>NUCLEOTIDE SEQUENCE [LARGE SCALE GENOMIC DNA]</scope>
    <source>
        <strain evidence="3 4">SG0102</strain>
    </source>
</reference>
<keyword evidence="1" id="KW-0812">Transmembrane</keyword>
<keyword evidence="1" id="KW-0472">Membrane</keyword>
<dbReference type="InterPro" id="IPR043128">
    <property type="entry name" value="Rev_trsase/Diguanyl_cyclase"/>
</dbReference>
<dbReference type="InterPro" id="IPR050469">
    <property type="entry name" value="Diguanylate_Cyclase"/>
</dbReference>
<dbReference type="SMART" id="SM00267">
    <property type="entry name" value="GGDEF"/>
    <property type="match status" value="1"/>
</dbReference>
<evidence type="ECO:0000313" key="4">
    <source>
        <dbReference type="Proteomes" id="UP000268059"/>
    </source>
</evidence>
<dbReference type="InterPro" id="IPR029787">
    <property type="entry name" value="Nucleotide_cyclase"/>
</dbReference>
<dbReference type="KEGG" id="ebm:SG0102_16730"/>
<dbReference type="Pfam" id="PF00990">
    <property type="entry name" value="GGDEF"/>
    <property type="match status" value="1"/>
</dbReference>
<dbReference type="GO" id="GO:0005886">
    <property type="term" value="C:plasma membrane"/>
    <property type="evidence" value="ECO:0007669"/>
    <property type="project" value="TreeGrafter"/>
</dbReference>
<dbReference type="PANTHER" id="PTHR45138">
    <property type="entry name" value="REGULATORY COMPONENTS OF SENSORY TRANSDUCTION SYSTEM"/>
    <property type="match status" value="1"/>
</dbReference>
<dbReference type="InParanoid" id="A0A3G9JUH8"/>
<protein>
    <recommendedName>
        <fullName evidence="2">GGDEF domain-containing protein</fullName>
    </recommendedName>
</protein>
<dbReference type="AlphaFoldDB" id="A0A3G9JUH8"/>
<dbReference type="InterPro" id="IPR000160">
    <property type="entry name" value="GGDEF_dom"/>
</dbReference>